<feature type="compositionally biased region" description="Basic and acidic residues" evidence="1">
    <location>
        <begin position="45"/>
        <end position="55"/>
    </location>
</feature>
<sequence length="61" mass="7047">MGVTMLKKHIRESTGEMEWALMSVSRPNKVLKWFGKSRPSPAQVAKEEARVERHRNLNKGK</sequence>
<evidence type="ECO:0000256" key="1">
    <source>
        <dbReference type="SAM" id="MobiDB-lite"/>
    </source>
</evidence>
<feature type="region of interest" description="Disordered" evidence="1">
    <location>
        <begin position="37"/>
        <end position="61"/>
    </location>
</feature>
<proteinExistence type="predicted"/>
<evidence type="ECO:0000313" key="2">
    <source>
        <dbReference type="EMBL" id="QJA74602.1"/>
    </source>
</evidence>
<gene>
    <name evidence="2" type="ORF">MM415A01959_0001</name>
</gene>
<protein>
    <submittedName>
        <fullName evidence="2">Uncharacterized protein</fullName>
    </submittedName>
</protein>
<name>A0A6M3JZU9_9ZZZZ</name>
<dbReference type="EMBL" id="MT142109">
    <property type="protein sequence ID" value="QJA74602.1"/>
    <property type="molecule type" value="Genomic_DNA"/>
</dbReference>
<dbReference type="AlphaFoldDB" id="A0A6M3JZU9"/>
<accession>A0A6M3JZU9</accession>
<organism evidence="2">
    <name type="scientific">viral metagenome</name>
    <dbReference type="NCBI Taxonomy" id="1070528"/>
    <lineage>
        <taxon>unclassified sequences</taxon>
        <taxon>metagenomes</taxon>
        <taxon>organismal metagenomes</taxon>
    </lineage>
</organism>
<reference evidence="2" key="1">
    <citation type="submission" date="2020-03" db="EMBL/GenBank/DDBJ databases">
        <title>The deep terrestrial virosphere.</title>
        <authorList>
            <person name="Holmfeldt K."/>
            <person name="Nilsson E."/>
            <person name="Simone D."/>
            <person name="Lopez-Fernandez M."/>
            <person name="Wu X."/>
            <person name="de Brujin I."/>
            <person name="Lundin D."/>
            <person name="Andersson A."/>
            <person name="Bertilsson S."/>
            <person name="Dopson M."/>
        </authorList>
    </citation>
    <scope>NUCLEOTIDE SEQUENCE</scope>
    <source>
        <strain evidence="2">MM415A01959</strain>
    </source>
</reference>